<reference evidence="2 4" key="2">
    <citation type="submission" date="2019-05" db="EMBL/GenBank/DDBJ databases">
        <title>Genome sequence of Moorella thermoacetica ATCC 33924.</title>
        <authorList>
            <person name="Poehlein A."/>
            <person name="Bengelsdorf F.R."/>
            <person name="Duerre P."/>
            <person name="Daniel R."/>
        </authorList>
    </citation>
    <scope>NUCLEOTIDE SEQUENCE [LARGE SCALE GENOMIC DNA]</scope>
    <source>
        <strain evidence="2 4">ATCC 33924</strain>
    </source>
</reference>
<dbReference type="SUPFAM" id="SSF48371">
    <property type="entry name" value="ARM repeat"/>
    <property type="match status" value="1"/>
</dbReference>
<name>A0AAC9HIN2_NEOTH</name>
<protein>
    <submittedName>
        <fullName evidence="1">Leucine rich repeat variant</fullName>
    </submittedName>
</protein>
<evidence type="ECO:0000313" key="4">
    <source>
        <dbReference type="Proteomes" id="UP000322283"/>
    </source>
</evidence>
<evidence type="ECO:0000313" key="1">
    <source>
        <dbReference type="EMBL" id="AOQ24619.1"/>
    </source>
</evidence>
<keyword evidence="4" id="KW-1185">Reference proteome</keyword>
<evidence type="ECO:0000313" key="2">
    <source>
        <dbReference type="EMBL" id="TYL12722.1"/>
    </source>
</evidence>
<dbReference type="InterPro" id="IPR011989">
    <property type="entry name" value="ARM-like"/>
</dbReference>
<proteinExistence type="predicted"/>
<evidence type="ECO:0000313" key="3">
    <source>
        <dbReference type="Proteomes" id="UP000094598"/>
    </source>
</evidence>
<dbReference type="Proteomes" id="UP000094598">
    <property type="component" value="Chromosome"/>
</dbReference>
<dbReference type="EMBL" id="CP017019">
    <property type="protein sequence ID" value="AOQ24619.1"/>
    <property type="molecule type" value="Genomic_DNA"/>
</dbReference>
<dbReference type="Gene3D" id="1.25.10.10">
    <property type="entry name" value="Leucine-rich Repeat Variant"/>
    <property type="match status" value="1"/>
</dbReference>
<gene>
    <name evidence="1" type="ORF">Maut_02191</name>
    <name evidence="2" type="ORF">MTAT_19640</name>
</gene>
<sequence>MFSVGSLKEVKALQIAGIPFNVPQEELARAYFYLLENPLDHHFVYKTESPELLDIWVDQIINDRRFSYSWSSKYLAPYLYHIAGNKFTVGETLQKIYNAIKDKTDFYYVLAQIAANSNCPADILRALCCHDSSGVRSGVAGNPNTPPDVLLMMKKDRSPYVKIKLARNPHTPQEVLKHLANSERENVVVAVAENINVCFEILNKIILYSSFIKAKKAAINNPNYPLAKIIDYATDVRNLLYSDAYTLHYDVGVVAIALASSRLPVELANQLLEEMLACQKYIYNLDFFIASVLQHPGIKTELLLAASMHKATEIRQAAQEVLKRKAA</sequence>
<accession>A0AAC9HIN2</accession>
<dbReference type="AlphaFoldDB" id="A0AAC9HIN2"/>
<dbReference type="Proteomes" id="UP000322283">
    <property type="component" value="Unassembled WGS sequence"/>
</dbReference>
<dbReference type="InterPro" id="IPR016024">
    <property type="entry name" value="ARM-type_fold"/>
</dbReference>
<dbReference type="EMBL" id="VCDX01000006">
    <property type="protein sequence ID" value="TYL12722.1"/>
    <property type="molecule type" value="Genomic_DNA"/>
</dbReference>
<reference evidence="1 3" key="1">
    <citation type="submission" date="2016-08" db="EMBL/GenBank/DDBJ databases">
        <title>Moorella thermoacetica DSM 103132.</title>
        <authorList>
            <person name="Jendresen C.B."/>
            <person name="Redl S.M."/>
            <person name="Jensen T.O."/>
            <person name="Nielsen A.T."/>
        </authorList>
    </citation>
    <scope>NUCLEOTIDE SEQUENCE [LARGE SCALE GENOMIC DNA]</scope>
    <source>
        <strain evidence="1 3">DSM 103132</strain>
    </source>
</reference>
<organism evidence="1 3">
    <name type="scientific">Neomoorella thermoacetica</name>
    <name type="common">Clostridium thermoaceticum</name>
    <dbReference type="NCBI Taxonomy" id="1525"/>
    <lineage>
        <taxon>Bacteria</taxon>
        <taxon>Bacillati</taxon>
        <taxon>Bacillota</taxon>
        <taxon>Clostridia</taxon>
        <taxon>Neomoorellales</taxon>
        <taxon>Neomoorellaceae</taxon>
        <taxon>Neomoorella</taxon>
    </lineage>
</organism>